<sequence length="38" mass="4500">MLKLEMRQFVVELTSIQTQLVNQDHLLHIINRLLCLVP</sequence>
<accession>A0A183EGC0</accession>
<organism evidence="3">
    <name type="scientific">Gongylonema pulchrum</name>
    <dbReference type="NCBI Taxonomy" id="637853"/>
    <lineage>
        <taxon>Eukaryota</taxon>
        <taxon>Metazoa</taxon>
        <taxon>Ecdysozoa</taxon>
        <taxon>Nematoda</taxon>
        <taxon>Chromadorea</taxon>
        <taxon>Rhabditida</taxon>
        <taxon>Spirurina</taxon>
        <taxon>Spiruromorpha</taxon>
        <taxon>Spiruroidea</taxon>
        <taxon>Gongylonematidae</taxon>
        <taxon>Gongylonema</taxon>
    </lineage>
</organism>
<gene>
    <name evidence="1" type="ORF">GPUH_LOCUS20011</name>
</gene>
<reference evidence="1 2" key="2">
    <citation type="submission" date="2018-11" db="EMBL/GenBank/DDBJ databases">
        <authorList>
            <consortium name="Pathogen Informatics"/>
        </authorList>
    </citation>
    <scope>NUCLEOTIDE SEQUENCE [LARGE SCALE GENOMIC DNA]</scope>
</reference>
<dbReference type="EMBL" id="UYRT01089599">
    <property type="protein sequence ID" value="VDN35104.1"/>
    <property type="molecule type" value="Genomic_DNA"/>
</dbReference>
<evidence type="ECO:0000313" key="3">
    <source>
        <dbReference type="WBParaSite" id="GPUH_0002003601-mRNA-1"/>
    </source>
</evidence>
<evidence type="ECO:0000313" key="1">
    <source>
        <dbReference type="EMBL" id="VDN35104.1"/>
    </source>
</evidence>
<keyword evidence="2" id="KW-1185">Reference proteome</keyword>
<evidence type="ECO:0000313" key="2">
    <source>
        <dbReference type="Proteomes" id="UP000271098"/>
    </source>
</evidence>
<protein>
    <submittedName>
        <fullName evidence="1 3">Uncharacterized protein</fullName>
    </submittedName>
</protein>
<dbReference type="AlphaFoldDB" id="A0A183EGC0"/>
<dbReference type="WBParaSite" id="GPUH_0002003601-mRNA-1">
    <property type="protein sequence ID" value="GPUH_0002003601-mRNA-1"/>
    <property type="gene ID" value="GPUH_0002003601"/>
</dbReference>
<proteinExistence type="predicted"/>
<dbReference type="Proteomes" id="UP000271098">
    <property type="component" value="Unassembled WGS sequence"/>
</dbReference>
<name>A0A183EGC0_9BILA</name>
<reference evidence="3" key="1">
    <citation type="submission" date="2016-06" db="UniProtKB">
        <authorList>
            <consortium name="WormBaseParasite"/>
        </authorList>
    </citation>
    <scope>IDENTIFICATION</scope>
</reference>